<dbReference type="AlphaFoldDB" id="B1ZD24"/>
<name>B1ZD24_METPB</name>
<dbReference type="OrthoDB" id="9959433at2"/>
<sequence length="101" mass="11067">MSREFRWVGGQYFHGALEEASAPGPTRHPISEALSTIYGALAPLERACASYEAYDASAARTTMALQEAWPTIEAAFGALSGIQRQDRELIAELLERQGERP</sequence>
<dbReference type="STRING" id="441620.Mpop_2738"/>
<proteinExistence type="predicted"/>
<reference evidence="1" key="1">
    <citation type="submission" date="2008-04" db="EMBL/GenBank/DDBJ databases">
        <title>Complete sequence of chromosome of Methylobacterium populi BJ001.</title>
        <authorList>
            <consortium name="US DOE Joint Genome Institute"/>
            <person name="Copeland A."/>
            <person name="Lucas S."/>
            <person name="Lapidus A."/>
            <person name="Glavina del Rio T."/>
            <person name="Dalin E."/>
            <person name="Tice H."/>
            <person name="Bruce D."/>
            <person name="Goodwin L."/>
            <person name="Pitluck S."/>
            <person name="Chertkov O."/>
            <person name="Brettin T."/>
            <person name="Detter J.C."/>
            <person name="Han C."/>
            <person name="Kuske C.R."/>
            <person name="Schmutz J."/>
            <person name="Larimer F."/>
            <person name="Land M."/>
            <person name="Hauser L."/>
            <person name="Kyrpides N."/>
            <person name="Mikhailova N."/>
            <person name="Marx C."/>
            <person name="Richardson P."/>
        </authorList>
    </citation>
    <scope>NUCLEOTIDE SEQUENCE [LARGE SCALE GENOMIC DNA]</scope>
    <source>
        <strain evidence="1">BJ001</strain>
    </source>
</reference>
<dbReference type="RefSeq" id="WP_012454615.1">
    <property type="nucleotide sequence ID" value="NC_010725.1"/>
</dbReference>
<dbReference type="EMBL" id="CP001029">
    <property type="protein sequence ID" value="ACB80893.1"/>
    <property type="molecule type" value="Genomic_DNA"/>
</dbReference>
<protein>
    <submittedName>
        <fullName evidence="1">Uncharacterized protein</fullName>
    </submittedName>
</protein>
<evidence type="ECO:0000313" key="1">
    <source>
        <dbReference type="EMBL" id="ACB80893.1"/>
    </source>
</evidence>
<dbReference type="Proteomes" id="UP000007136">
    <property type="component" value="Chromosome"/>
</dbReference>
<gene>
    <name evidence="1" type="ordered locus">Mpop_2738</name>
</gene>
<accession>B1ZD24</accession>
<organism evidence="1 2">
    <name type="scientific">Methylorubrum populi (strain ATCC BAA-705 / NCIMB 13946 / BJ001)</name>
    <name type="common">Methylobacterium populi</name>
    <dbReference type="NCBI Taxonomy" id="441620"/>
    <lineage>
        <taxon>Bacteria</taxon>
        <taxon>Pseudomonadati</taxon>
        <taxon>Pseudomonadota</taxon>
        <taxon>Alphaproteobacteria</taxon>
        <taxon>Hyphomicrobiales</taxon>
        <taxon>Methylobacteriaceae</taxon>
        <taxon>Methylorubrum</taxon>
    </lineage>
</organism>
<dbReference type="KEGG" id="mpo:Mpop_2738"/>
<evidence type="ECO:0000313" key="2">
    <source>
        <dbReference type="Proteomes" id="UP000007136"/>
    </source>
</evidence>
<dbReference type="HOGENOM" id="CLU_2288236_0_0_5"/>